<proteinExistence type="predicted"/>
<organism evidence="2">
    <name type="scientific">Cuerna arida</name>
    <dbReference type="NCBI Taxonomy" id="1464854"/>
    <lineage>
        <taxon>Eukaryota</taxon>
        <taxon>Metazoa</taxon>
        <taxon>Ecdysozoa</taxon>
        <taxon>Arthropoda</taxon>
        <taxon>Hexapoda</taxon>
        <taxon>Insecta</taxon>
        <taxon>Pterygota</taxon>
        <taxon>Neoptera</taxon>
        <taxon>Paraneoptera</taxon>
        <taxon>Hemiptera</taxon>
        <taxon>Auchenorrhyncha</taxon>
        <taxon>Membracoidea</taxon>
        <taxon>Cicadellidae</taxon>
        <taxon>Cicadellinae</taxon>
        <taxon>Proconiini</taxon>
        <taxon>Cuerna</taxon>
    </lineage>
</organism>
<feature type="compositionally biased region" description="Polar residues" evidence="1">
    <location>
        <begin position="81"/>
        <end position="104"/>
    </location>
</feature>
<feature type="non-terminal residue" evidence="2">
    <location>
        <position position="215"/>
    </location>
</feature>
<feature type="region of interest" description="Disordered" evidence="1">
    <location>
        <begin position="49"/>
        <end position="104"/>
    </location>
</feature>
<dbReference type="EMBL" id="GECZ01030585">
    <property type="protein sequence ID" value="JAS39184.1"/>
    <property type="molecule type" value="Transcribed_RNA"/>
</dbReference>
<feature type="non-terminal residue" evidence="2">
    <location>
        <position position="1"/>
    </location>
</feature>
<dbReference type="AlphaFoldDB" id="A0A1B6EMP2"/>
<feature type="region of interest" description="Disordered" evidence="1">
    <location>
        <begin position="1"/>
        <end position="21"/>
    </location>
</feature>
<evidence type="ECO:0000313" key="2">
    <source>
        <dbReference type="EMBL" id="JAS39184.1"/>
    </source>
</evidence>
<name>A0A1B6EMP2_9HEMI</name>
<accession>A0A1B6EMP2</accession>
<feature type="compositionally biased region" description="Low complexity" evidence="1">
    <location>
        <begin position="7"/>
        <end position="21"/>
    </location>
</feature>
<feature type="compositionally biased region" description="Polar residues" evidence="1">
    <location>
        <begin position="49"/>
        <end position="58"/>
    </location>
</feature>
<reference evidence="2" key="1">
    <citation type="submission" date="2015-11" db="EMBL/GenBank/DDBJ databases">
        <title>De novo transcriptome assembly of four potential Pierce s Disease insect vectors from Arizona vineyards.</title>
        <authorList>
            <person name="Tassone E.E."/>
        </authorList>
    </citation>
    <scope>NUCLEOTIDE SEQUENCE</scope>
</reference>
<protein>
    <submittedName>
        <fullName evidence="2">Uncharacterized protein</fullName>
    </submittedName>
</protein>
<sequence length="215" mass="24707">GDSTQDLLLESIEPSSPHPSILQHKQELLSNDKLKPDRKLFFNQYQKQETARYTTQDETPIGLYQNPERAPPAVLPETFSDKTTCSEQHQTSQYTSPNAKQQPAQKNILKVFQPSIETAPSTEFQRTNILKNYQYPQEISPHVVHQLEKYKSNQDEYIKDTHDSFQQTPNNKLQPMHNSELEISQAPVESSAVSQRFAVPKNYQPVLIYSIRGHS</sequence>
<evidence type="ECO:0000256" key="1">
    <source>
        <dbReference type="SAM" id="MobiDB-lite"/>
    </source>
</evidence>
<gene>
    <name evidence="2" type="ORF">g.23141</name>
</gene>